<protein>
    <submittedName>
        <fullName evidence="1">Uncharacterized protein</fullName>
    </submittedName>
</protein>
<dbReference type="Proteomes" id="UP001177744">
    <property type="component" value="Unassembled WGS sequence"/>
</dbReference>
<gene>
    <name evidence="1" type="ORF">QTO34_016297</name>
</gene>
<dbReference type="EMBL" id="JAULJE010000005">
    <property type="protein sequence ID" value="KAK1343517.1"/>
    <property type="molecule type" value="Genomic_DNA"/>
</dbReference>
<organism evidence="1 2">
    <name type="scientific">Cnephaeus nilssonii</name>
    <name type="common">Northern bat</name>
    <name type="synonym">Eptesicus nilssonii</name>
    <dbReference type="NCBI Taxonomy" id="3371016"/>
    <lineage>
        <taxon>Eukaryota</taxon>
        <taxon>Metazoa</taxon>
        <taxon>Chordata</taxon>
        <taxon>Craniata</taxon>
        <taxon>Vertebrata</taxon>
        <taxon>Euteleostomi</taxon>
        <taxon>Mammalia</taxon>
        <taxon>Eutheria</taxon>
        <taxon>Laurasiatheria</taxon>
        <taxon>Chiroptera</taxon>
        <taxon>Yangochiroptera</taxon>
        <taxon>Vespertilionidae</taxon>
        <taxon>Cnephaeus</taxon>
    </lineage>
</organism>
<name>A0AA40LTP2_CNENI</name>
<reference evidence="1" key="1">
    <citation type="submission" date="2023-06" db="EMBL/GenBank/DDBJ databases">
        <title>Reference genome for the Northern bat (Eptesicus nilssonii), a most northern bat species.</title>
        <authorList>
            <person name="Laine V.N."/>
            <person name="Pulliainen A.T."/>
            <person name="Lilley T.M."/>
        </authorList>
    </citation>
    <scope>NUCLEOTIDE SEQUENCE</scope>
    <source>
        <strain evidence="1">BLF_Eptnil</strain>
        <tissue evidence="1">Kidney</tissue>
    </source>
</reference>
<sequence length="203" mass="22922">MMKGKRMPKSAVFSRSSSSRASFLHASLQDQASVAKQMAMTEHLPTMVRFVGESHNLREESDAEAEILTMKFQTMMTENCLHTRLFLCLKYVVGKIGAYYGVSVELGIIQEVVTDFDVIVIVVILKKVLSFTRAFWGKSPGADFDVFFAANEAPWENFAELNLESQLTSEGYSKETLSVPTVEHIIQELKDRFSEQHLRALQC</sequence>
<dbReference type="AlphaFoldDB" id="A0AA40LTP2"/>
<proteinExistence type="predicted"/>
<comment type="caution">
    <text evidence="1">The sequence shown here is derived from an EMBL/GenBank/DDBJ whole genome shotgun (WGS) entry which is preliminary data.</text>
</comment>
<accession>A0AA40LTP2</accession>
<evidence type="ECO:0000313" key="2">
    <source>
        <dbReference type="Proteomes" id="UP001177744"/>
    </source>
</evidence>
<evidence type="ECO:0000313" key="1">
    <source>
        <dbReference type="EMBL" id="KAK1343517.1"/>
    </source>
</evidence>
<keyword evidence="2" id="KW-1185">Reference proteome</keyword>